<dbReference type="CDD" id="cd01335">
    <property type="entry name" value="Radical_SAM"/>
    <property type="match status" value="1"/>
</dbReference>
<keyword evidence="10" id="KW-0963">Cytoplasm</keyword>
<feature type="domain" description="Radical SAM core" evidence="11">
    <location>
        <begin position="3"/>
        <end position="236"/>
    </location>
</feature>
<dbReference type="InterPro" id="IPR013785">
    <property type="entry name" value="Aldolase_TIM"/>
</dbReference>
<keyword evidence="7 10" id="KW-0408">Iron</keyword>
<gene>
    <name evidence="12" type="ORF">H8792_010445</name>
</gene>
<dbReference type="SUPFAM" id="SSF102114">
    <property type="entry name" value="Radical SAM enzymes"/>
    <property type="match status" value="1"/>
</dbReference>
<dbReference type="SFLD" id="SFLDG01065">
    <property type="entry name" value="anaerobic_coproporphyrinogen-I"/>
    <property type="match status" value="2"/>
</dbReference>
<evidence type="ECO:0000256" key="10">
    <source>
        <dbReference type="RuleBase" id="RU364116"/>
    </source>
</evidence>
<dbReference type="InterPro" id="IPR006638">
    <property type="entry name" value="Elp3/MiaA/NifB-like_rSAM"/>
</dbReference>
<comment type="caution">
    <text evidence="12">The sequence shown here is derived from an EMBL/GenBank/DDBJ whole genome shotgun (WGS) entry which is preliminary data.</text>
</comment>
<keyword evidence="5 10" id="KW-0949">S-adenosyl-L-methionine</keyword>
<evidence type="ECO:0000256" key="5">
    <source>
        <dbReference type="ARBA" id="ARBA00022691"/>
    </source>
</evidence>
<dbReference type="InterPro" id="IPR034505">
    <property type="entry name" value="Coproporphyrinogen-III_oxidase"/>
</dbReference>
<dbReference type="EMBL" id="JACBGI020000026">
    <property type="protein sequence ID" value="MBF6058760.1"/>
    <property type="molecule type" value="Genomic_DNA"/>
</dbReference>
<dbReference type="PANTHER" id="PTHR13932">
    <property type="entry name" value="COPROPORPHYRINIGEN III OXIDASE"/>
    <property type="match status" value="1"/>
</dbReference>
<dbReference type="Pfam" id="PF04055">
    <property type="entry name" value="Radical_SAM"/>
    <property type="match status" value="1"/>
</dbReference>
<keyword evidence="6 10" id="KW-0479">Metal-binding</keyword>
<evidence type="ECO:0000256" key="9">
    <source>
        <dbReference type="ARBA" id="ARBA00023186"/>
    </source>
</evidence>
<comment type="function">
    <text evidence="10">Probably acts as a heme chaperone, transferring heme to an unknown acceptor. Binds one molecule of heme per monomer, possibly covalently. Binds 1 [4Fe-4S] cluster. The cluster is coordinated with 3 cysteines and an exchangeable S-adenosyl-L-methionine.</text>
</comment>
<dbReference type="InterPro" id="IPR004559">
    <property type="entry name" value="HemW-like"/>
</dbReference>
<sequence>MNFIQPLPLSLYVHFPWCIEKCPYCDFNSHKAKPDMDEAAYLQAMIKQLEMTLPLIWGRPITSIFFGGGTPSLISEAGLQGFMSELRALLGFGPDIEITLEANPGTVDYRKFAGFYDAGINRLSMGVQSFDDEKLKALGRIHSSNEAMKAYEAARKAGFGNINLDLMFALPQQSVQQAIDDVQRAIQLAPEHLSHYQLTLEPNTPFYKQPPILPDQDSAWTMQEACQALIADAGYRHYEVSAYAQVGRQARHNMNYWQFGDYIGLGAGAHGKLTLPAEGKVLRTQMPASPGGYIQMIASGQSGRMHEPDAEDLRFEFMLNALRLQDGFELSLFEFRTGLPLASIEERLQEMEMKGWLLAEPLQKGHLQLSELGKRYLNDMVELFLED</sequence>
<dbReference type="Gene3D" id="3.20.20.70">
    <property type="entry name" value="Aldolase class I"/>
    <property type="match status" value="1"/>
</dbReference>
<dbReference type="InterPro" id="IPR010723">
    <property type="entry name" value="HemN_C"/>
</dbReference>
<dbReference type="InterPro" id="IPR007197">
    <property type="entry name" value="rSAM"/>
</dbReference>
<dbReference type="SFLD" id="SFLDS00029">
    <property type="entry name" value="Radical_SAM"/>
    <property type="match status" value="2"/>
</dbReference>
<dbReference type="SFLD" id="SFLDF00562">
    <property type="entry name" value="HemN-like__clustered_with_heat"/>
    <property type="match status" value="1"/>
</dbReference>
<comment type="similarity">
    <text evidence="2">Belongs to the anaerobic coproporphyrinogen-III oxidase family. HemW subfamily.</text>
</comment>
<keyword evidence="8 10" id="KW-0411">Iron-sulfur</keyword>
<evidence type="ECO:0000256" key="2">
    <source>
        <dbReference type="ARBA" id="ARBA00006100"/>
    </source>
</evidence>
<keyword evidence="13" id="KW-1185">Reference proteome</keyword>
<evidence type="ECO:0000256" key="8">
    <source>
        <dbReference type="ARBA" id="ARBA00023014"/>
    </source>
</evidence>
<dbReference type="Proteomes" id="UP001193680">
    <property type="component" value="Unassembled WGS sequence"/>
</dbReference>
<dbReference type="PANTHER" id="PTHR13932:SF5">
    <property type="entry name" value="RADICAL S-ADENOSYL METHIONINE DOMAIN-CONTAINING PROTEIN 1, MITOCHONDRIAL"/>
    <property type="match status" value="1"/>
</dbReference>
<organism evidence="12 13">
    <name type="scientific">Thiomicrorhabdus heinhorstiae</name>
    <dbReference type="NCBI Taxonomy" id="2748010"/>
    <lineage>
        <taxon>Bacteria</taxon>
        <taxon>Pseudomonadati</taxon>
        <taxon>Pseudomonadota</taxon>
        <taxon>Gammaproteobacteria</taxon>
        <taxon>Thiotrichales</taxon>
        <taxon>Piscirickettsiaceae</taxon>
        <taxon>Thiomicrorhabdus</taxon>
    </lineage>
</organism>
<accession>A0ABS0C0E2</accession>
<dbReference type="NCBIfam" id="TIGR00539">
    <property type="entry name" value="hemN_rel"/>
    <property type="match status" value="1"/>
</dbReference>
<protein>
    <recommendedName>
        <fullName evidence="3 10">Heme chaperone HemW</fullName>
    </recommendedName>
</protein>
<keyword evidence="10" id="KW-0004">4Fe-4S</keyword>
<comment type="cofactor">
    <cofactor evidence="1">
        <name>[4Fe-4S] cluster</name>
        <dbReference type="ChEBI" id="CHEBI:49883"/>
    </cofactor>
</comment>
<dbReference type="SMART" id="SM00729">
    <property type="entry name" value="Elp3"/>
    <property type="match status" value="1"/>
</dbReference>
<evidence type="ECO:0000256" key="3">
    <source>
        <dbReference type="ARBA" id="ARBA00017228"/>
    </source>
</evidence>
<dbReference type="PROSITE" id="PS51918">
    <property type="entry name" value="RADICAL_SAM"/>
    <property type="match status" value="1"/>
</dbReference>
<reference evidence="12 13" key="1">
    <citation type="submission" date="2020-06" db="EMBL/GenBank/DDBJ databases">
        <authorList>
            <person name="Scott K."/>
        </authorList>
    </citation>
    <scope>NUCLEOTIDE SEQUENCE [LARGE SCALE GENOMIC DNA]</scope>
    <source>
        <strain evidence="12 13">HH1</strain>
    </source>
</reference>
<keyword evidence="4 10" id="KW-0349">Heme</keyword>
<comment type="subcellular location">
    <subcellularLocation>
        <location evidence="10">Cytoplasm</location>
    </subcellularLocation>
</comment>
<evidence type="ECO:0000313" key="13">
    <source>
        <dbReference type="Proteomes" id="UP001193680"/>
    </source>
</evidence>
<reference evidence="12 13" key="2">
    <citation type="submission" date="2020-11" db="EMBL/GenBank/DDBJ databases">
        <title>Sulfur oxidizing isolate from Hospital Hole Sinkhole.</title>
        <authorList>
            <person name="Scott K.M."/>
        </authorList>
    </citation>
    <scope>NUCLEOTIDE SEQUENCE [LARGE SCALE GENOMIC DNA]</scope>
    <source>
        <strain evidence="12 13">HH1</strain>
    </source>
</reference>
<evidence type="ECO:0000256" key="1">
    <source>
        <dbReference type="ARBA" id="ARBA00001966"/>
    </source>
</evidence>
<keyword evidence="9 10" id="KW-0143">Chaperone</keyword>
<evidence type="ECO:0000259" key="11">
    <source>
        <dbReference type="PROSITE" id="PS51918"/>
    </source>
</evidence>
<dbReference type="InterPro" id="IPR058240">
    <property type="entry name" value="rSAM_sf"/>
</dbReference>
<dbReference type="SFLD" id="SFLDF00288">
    <property type="entry name" value="HemN-like__clustered_with_nucl"/>
    <property type="match status" value="1"/>
</dbReference>
<dbReference type="RefSeq" id="WP_185978907.1">
    <property type="nucleotide sequence ID" value="NZ_JACBGI020000026.1"/>
</dbReference>
<proteinExistence type="inferred from homology"/>
<evidence type="ECO:0000256" key="4">
    <source>
        <dbReference type="ARBA" id="ARBA00022617"/>
    </source>
</evidence>
<evidence type="ECO:0000256" key="7">
    <source>
        <dbReference type="ARBA" id="ARBA00023004"/>
    </source>
</evidence>
<name>A0ABS0C0E2_9GAMM</name>
<evidence type="ECO:0000256" key="6">
    <source>
        <dbReference type="ARBA" id="ARBA00022723"/>
    </source>
</evidence>
<dbReference type="Pfam" id="PF06969">
    <property type="entry name" value="HemN_C"/>
    <property type="match status" value="1"/>
</dbReference>
<evidence type="ECO:0000313" key="12">
    <source>
        <dbReference type="EMBL" id="MBF6058760.1"/>
    </source>
</evidence>